<sequence>MLPKTKKSTGNSFTVFIQLTILIHYHIELISVVGEVQPKGRSLRNKQQYMAVDYEKVQGTPDTFVFDCEPSTANS</sequence>
<evidence type="ECO:0000313" key="2">
    <source>
        <dbReference type="Proteomes" id="UP000222310"/>
    </source>
</evidence>
<proteinExistence type="predicted"/>
<dbReference type="EMBL" id="LAHD01000028">
    <property type="protein sequence ID" value="PHK04179.1"/>
    <property type="molecule type" value="Genomic_DNA"/>
</dbReference>
<comment type="caution">
    <text evidence="1">The sequence shown here is derived from an EMBL/GenBank/DDBJ whole genome shotgun (WGS) entry which is preliminary data.</text>
</comment>
<gene>
    <name evidence="1" type="ORF">VF08_12190</name>
</gene>
<name>A0A9Q5ZD25_NOSLI</name>
<dbReference type="AlphaFoldDB" id="A0A9Q5ZD25"/>
<dbReference type="Proteomes" id="UP000222310">
    <property type="component" value="Unassembled WGS sequence"/>
</dbReference>
<evidence type="ECO:0000313" key="1">
    <source>
        <dbReference type="EMBL" id="PHK04179.1"/>
    </source>
</evidence>
<organism evidence="1 2">
    <name type="scientific">Nostoc linckia z8</name>
    <dbReference type="NCBI Taxonomy" id="1628746"/>
    <lineage>
        <taxon>Bacteria</taxon>
        <taxon>Bacillati</taxon>
        <taxon>Cyanobacteriota</taxon>
        <taxon>Cyanophyceae</taxon>
        <taxon>Nostocales</taxon>
        <taxon>Nostocaceae</taxon>
        <taxon>Nostoc</taxon>
    </lineage>
</organism>
<accession>A0A9Q5ZD25</accession>
<reference evidence="1 2" key="1">
    <citation type="submission" date="2015-02" db="EMBL/GenBank/DDBJ databases">
        <title>Nostoc linckia genome annotation.</title>
        <authorList>
            <person name="Zhou Z."/>
        </authorList>
    </citation>
    <scope>NUCLEOTIDE SEQUENCE [LARGE SCALE GENOMIC DNA]</scope>
    <source>
        <strain evidence="2">z8</strain>
    </source>
</reference>
<protein>
    <submittedName>
        <fullName evidence="1">Uncharacterized protein</fullName>
    </submittedName>
</protein>